<accession>A0AAV7ATK0</accession>
<sequence length="396" mass="42215">MLPSKERCQPGMGSQVSRSQGFGYSQEKSHLGTPSETLLSGIHRAAVAVTQKVLVGAGTPSPCLRDQSEDSYKPVAVPLGEGRPPAGKPVPAAALSFRDGHRSGVPGGGWDDTDSGHSSQDSLQDKSPRSRSSDGGSNSRSSTREGTEIAERVEPAHAGDCQQEAQLVLTITRGQKVFLTQEEVQHFVRGCSLLNCEVVFEMLNRSLEDERACIRLRSMCAIASLMTSDLLSHDHMLAVVRNNLQALSRGPTGPVKDKARKILLQFEALTQSSPKHGSAPQLLPAPPSPQTNPLDLLTDALPETGGENVLTPTSVPPSPMSDPSCCGLVQNGIHHTEDRGDERAAQAESQGRGSLFEGMELVAPIRNIGKEDNIPTPVPQERTSKPGLSAFSFLNS</sequence>
<evidence type="ECO:0000313" key="4">
    <source>
        <dbReference type="Proteomes" id="UP000824782"/>
    </source>
</evidence>
<dbReference type="InterPro" id="IPR039273">
    <property type="entry name" value="TEPSIN"/>
</dbReference>
<feature type="region of interest" description="Disordered" evidence="1">
    <location>
        <begin position="57"/>
        <end position="148"/>
    </location>
</feature>
<feature type="region of interest" description="Disordered" evidence="1">
    <location>
        <begin position="368"/>
        <end position="396"/>
    </location>
</feature>
<protein>
    <recommendedName>
        <fullName evidence="2">AP-4 complex accessory subunit Tepsin VHS/ENTH-like domain-containing protein</fullName>
    </recommendedName>
</protein>
<evidence type="ECO:0000259" key="2">
    <source>
        <dbReference type="Pfam" id="PF25827"/>
    </source>
</evidence>
<feature type="region of interest" description="Disordered" evidence="1">
    <location>
        <begin position="1"/>
        <end position="36"/>
    </location>
</feature>
<dbReference type="PANTHER" id="PTHR21514">
    <property type="entry name" value="AP-4 COMPLEX ACCESSORY SUBUNIT TEPSIN"/>
    <property type="match status" value="1"/>
</dbReference>
<name>A0AAV7ATK0_ENGPU</name>
<dbReference type="GO" id="GO:0032588">
    <property type="term" value="C:trans-Golgi network membrane"/>
    <property type="evidence" value="ECO:0007669"/>
    <property type="project" value="TreeGrafter"/>
</dbReference>
<feature type="domain" description="AP-4 complex accessory subunit Tepsin VHS/ENTH-like" evidence="2">
    <location>
        <begin position="162"/>
        <end position="266"/>
    </location>
</feature>
<keyword evidence="4" id="KW-1185">Reference proteome</keyword>
<feature type="compositionally biased region" description="Basic and acidic residues" evidence="1">
    <location>
        <begin position="123"/>
        <end position="132"/>
    </location>
</feature>
<evidence type="ECO:0000313" key="3">
    <source>
        <dbReference type="EMBL" id="KAG8564889.1"/>
    </source>
</evidence>
<dbReference type="EMBL" id="WNYA01000006">
    <property type="protein sequence ID" value="KAG8564889.1"/>
    <property type="molecule type" value="Genomic_DNA"/>
</dbReference>
<organism evidence="3 4">
    <name type="scientific">Engystomops pustulosus</name>
    <name type="common">Tungara frog</name>
    <name type="synonym">Physalaemus pustulosus</name>
    <dbReference type="NCBI Taxonomy" id="76066"/>
    <lineage>
        <taxon>Eukaryota</taxon>
        <taxon>Metazoa</taxon>
        <taxon>Chordata</taxon>
        <taxon>Craniata</taxon>
        <taxon>Vertebrata</taxon>
        <taxon>Euteleostomi</taxon>
        <taxon>Amphibia</taxon>
        <taxon>Batrachia</taxon>
        <taxon>Anura</taxon>
        <taxon>Neobatrachia</taxon>
        <taxon>Hyloidea</taxon>
        <taxon>Leptodactylidae</taxon>
        <taxon>Leiuperinae</taxon>
        <taxon>Engystomops</taxon>
    </lineage>
</organism>
<evidence type="ECO:0000256" key="1">
    <source>
        <dbReference type="SAM" id="MobiDB-lite"/>
    </source>
</evidence>
<feature type="region of interest" description="Disordered" evidence="1">
    <location>
        <begin position="338"/>
        <end position="357"/>
    </location>
</feature>
<dbReference type="EMBL" id="WNYA01000006">
    <property type="protein sequence ID" value="KAG8564888.1"/>
    <property type="molecule type" value="Genomic_DNA"/>
</dbReference>
<comment type="caution">
    <text evidence="3">The sequence shown here is derived from an EMBL/GenBank/DDBJ whole genome shotgun (WGS) entry which is preliminary data.</text>
</comment>
<dbReference type="PANTHER" id="PTHR21514:SF0">
    <property type="entry name" value="AP-4 COMPLEX ACCESSORY SUBUNIT TEPSIN"/>
    <property type="match status" value="1"/>
</dbReference>
<feature type="region of interest" description="Disordered" evidence="1">
    <location>
        <begin position="272"/>
        <end position="332"/>
    </location>
</feature>
<dbReference type="AlphaFoldDB" id="A0AAV7ATK0"/>
<reference evidence="3" key="1">
    <citation type="thesis" date="2020" institute="ProQuest LLC" country="789 East Eisenhower Parkway, Ann Arbor, MI, USA">
        <title>Comparative Genomics and Chromosome Evolution.</title>
        <authorList>
            <person name="Mudd A.B."/>
        </authorList>
    </citation>
    <scope>NUCLEOTIDE SEQUENCE</scope>
    <source>
        <strain evidence="3">237g6f4</strain>
        <tissue evidence="3">Blood</tissue>
    </source>
</reference>
<dbReference type="Pfam" id="PF25827">
    <property type="entry name" value="TVHS-like"/>
    <property type="match status" value="1"/>
</dbReference>
<dbReference type="InterPro" id="IPR058028">
    <property type="entry name" value="Tepsin_VHS/ENTH-like"/>
</dbReference>
<gene>
    <name evidence="3" type="ORF">GDO81_012614</name>
</gene>
<proteinExistence type="predicted"/>
<dbReference type="Proteomes" id="UP000824782">
    <property type="component" value="Unassembled WGS sequence"/>
</dbReference>
<feature type="compositionally biased region" description="Polar residues" evidence="1">
    <location>
        <begin position="12"/>
        <end position="23"/>
    </location>
</feature>